<keyword evidence="6" id="KW-1185">Reference proteome</keyword>
<dbReference type="PANTHER" id="PTHR46268:SF27">
    <property type="entry name" value="UNIVERSAL STRESS PROTEIN RV2623"/>
    <property type="match status" value="1"/>
</dbReference>
<sequence>MSEYAGPPVVVGVDGSRPALDAARWAAATAVRLGAPLLLAHTYPDGATFYNGTAMMIDAQFIQELREDGNAMLDTARTAVLDEHPGFPVETDLRTGTAAAHLIELSRAARMVVLGAQGAGAITDYLLGSTVLRTINSAQCPVAVFRGAREAPSPDLRPIVVGVDGSGVSELAVRQAFALASAFGVGLEVVHAWSSERRHGLAHASKYVDWAAYEEAERAVVSDCLATWAEDYPDVQATGTTTEGAPADVLIRHASAAQLLVVGSHGRGKVLGALLGSVSQNVVHHAPCPVVVCHAQRSPG</sequence>
<dbReference type="RefSeq" id="WP_109327701.1">
    <property type="nucleotide sequence ID" value="NZ_CP021354.1"/>
</dbReference>
<dbReference type="GO" id="GO:0005524">
    <property type="term" value="F:ATP binding"/>
    <property type="evidence" value="ECO:0007669"/>
    <property type="project" value="UniProtKB-KW"/>
</dbReference>
<dbReference type="PRINTS" id="PR01438">
    <property type="entry name" value="UNVRSLSTRESS"/>
</dbReference>
<name>A0A2S2BS99_9NOCA</name>
<keyword evidence="2" id="KW-0547">Nucleotide-binding</keyword>
<keyword evidence="3" id="KW-0067">ATP-binding</keyword>
<dbReference type="Pfam" id="PF00582">
    <property type="entry name" value="Usp"/>
    <property type="match status" value="2"/>
</dbReference>
<feature type="domain" description="UspA" evidence="4">
    <location>
        <begin position="9"/>
        <end position="146"/>
    </location>
</feature>
<evidence type="ECO:0000256" key="3">
    <source>
        <dbReference type="ARBA" id="ARBA00022840"/>
    </source>
</evidence>
<dbReference type="InterPro" id="IPR006016">
    <property type="entry name" value="UspA"/>
</dbReference>
<dbReference type="OrthoDB" id="3174546at2"/>
<dbReference type="Gene3D" id="3.40.50.620">
    <property type="entry name" value="HUPs"/>
    <property type="match status" value="2"/>
</dbReference>
<proteinExistence type="inferred from homology"/>
<dbReference type="SUPFAM" id="SSF52402">
    <property type="entry name" value="Adenine nucleotide alpha hydrolases-like"/>
    <property type="match status" value="2"/>
</dbReference>
<evidence type="ECO:0000259" key="4">
    <source>
        <dbReference type="Pfam" id="PF00582"/>
    </source>
</evidence>
<dbReference type="KEGG" id="roz:CBI38_07395"/>
<dbReference type="EMBL" id="CP021354">
    <property type="protein sequence ID" value="AWK71434.1"/>
    <property type="molecule type" value="Genomic_DNA"/>
</dbReference>
<organism evidence="5 6">
    <name type="scientific">Rhodococcus oxybenzonivorans</name>
    <dbReference type="NCBI Taxonomy" id="1990687"/>
    <lineage>
        <taxon>Bacteria</taxon>
        <taxon>Bacillati</taxon>
        <taxon>Actinomycetota</taxon>
        <taxon>Actinomycetes</taxon>
        <taxon>Mycobacteriales</taxon>
        <taxon>Nocardiaceae</taxon>
        <taxon>Rhodococcus</taxon>
    </lineage>
</organism>
<evidence type="ECO:0000256" key="2">
    <source>
        <dbReference type="ARBA" id="ARBA00022741"/>
    </source>
</evidence>
<dbReference type="InterPro" id="IPR006015">
    <property type="entry name" value="Universal_stress_UspA"/>
</dbReference>
<dbReference type="AlphaFoldDB" id="A0A2S2BS99"/>
<accession>A0A2S2BS99</accession>
<dbReference type="PANTHER" id="PTHR46268">
    <property type="entry name" value="STRESS RESPONSE PROTEIN NHAX"/>
    <property type="match status" value="1"/>
</dbReference>
<dbReference type="Proteomes" id="UP000245711">
    <property type="component" value="Chromosome"/>
</dbReference>
<gene>
    <name evidence="5" type="ORF">CBI38_07395</name>
</gene>
<evidence type="ECO:0000313" key="6">
    <source>
        <dbReference type="Proteomes" id="UP000245711"/>
    </source>
</evidence>
<feature type="domain" description="UspA" evidence="4">
    <location>
        <begin position="157"/>
        <end position="294"/>
    </location>
</feature>
<protein>
    <submittedName>
        <fullName evidence="5">Universal stress protein</fullName>
    </submittedName>
</protein>
<evidence type="ECO:0000256" key="1">
    <source>
        <dbReference type="ARBA" id="ARBA00008791"/>
    </source>
</evidence>
<evidence type="ECO:0000313" key="5">
    <source>
        <dbReference type="EMBL" id="AWK71434.1"/>
    </source>
</evidence>
<dbReference type="InterPro" id="IPR014729">
    <property type="entry name" value="Rossmann-like_a/b/a_fold"/>
</dbReference>
<reference evidence="5 6" key="1">
    <citation type="submission" date="2017-05" db="EMBL/GenBank/DDBJ databases">
        <title>Isolation of Rhodococcus sp. S2-17 biodegrading of BP-3.</title>
        <authorList>
            <person name="Lee Y."/>
            <person name="Kim K.H."/>
            <person name="Chun B.H."/>
            <person name="Jung H.S."/>
            <person name="Jeon C.O."/>
        </authorList>
    </citation>
    <scope>NUCLEOTIDE SEQUENCE [LARGE SCALE GENOMIC DNA]</scope>
    <source>
        <strain evidence="5 6">S2-17</strain>
    </source>
</reference>
<comment type="similarity">
    <text evidence="1">Belongs to the universal stress protein A family.</text>
</comment>